<sequence>TLDTIITAFQGGATAEEIAQKFPAVALADIYQIIAHYLNHTPEVDAYLAQRHADALALQREVEKRFNPAGVRARLLARRNSKP</sequence>
<reference evidence="1" key="1">
    <citation type="submission" date="2013-08" db="EMBL/GenBank/DDBJ databases">
        <authorList>
            <person name="Mendez C."/>
            <person name="Richter M."/>
            <person name="Ferrer M."/>
            <person name="Sanchez J."/>
        </authorList>
    </citation>
    <scope>NUCLEOTIDE SEQUENCE</scope>
</reference>
<name>T1A9T6_9ZZZZ</name>
<evidence type="ECO:0000313" key="1">
    <source>
        <dbReference type="EMBL" id="EQD37669.1"/>
    </source>
</evidence>
<evidence type="ECO:0008006" key="2">
    <source>
        <dbReference type="Google" id="ProtNLM"/>
    </source>
</evidence>
<feature type="non-terminal residue" evidence="1">
    <location>
        <position position="1"/>
    </location>
</feature>
<accession>T1A9T6</accession>
<dbReference type="SUPFAM" id="SSF46689">
    <property type="entry name" value="Homeodomain-like"/>
    <property type="match status" value="1"/>
</dbReference>
<dbReference type="InterPro" id="IPR009057">
    <property type="entry name" value="Homeodomain-like_sf"/>
</dbReference>
<dbReference type="AlphaFoldDB" id="T1A9T6"/>
<organism evidence="1">
    <name type="scientific">mine drainage metagenome</name>
    <dbReference type="NCBI Taxonomy" id="410659"/>
    <lineage>
        <taxon>unclassified sequences</taxon>
        <taxon>metagenomes</taxon>
        <taxon>ecological metagenomes</taxon>
    </lineage>
</organism>
<protein>
    <recommendedName>
        <fullName evidence="2">DUF433 domain-containing protein</fullName>
    </recommendedName>
</protein>
<comment type="caution">
    <text evidence="1">The sequence shown here is derived from an EMBL/GenBank/DDBJ whole genome shotgun (WGS) entry which is preliminary data.</text>
</comment>
<dbReference type="Gene3D" id="1.10.10.10">
    <property type="entry name" value="Winged helix-like DNA-binding domain superfamily/Winged helix DNA-binding domain"/>
    <property type="match status" value="1"/>
</dbReference>
<dbReference type="InterPro" id="IPR036388">
    <property type="entry name" value="WH-like_DNA-bd_sf"/>
</dbReference>
<dbReference type="EMBL" id="AUZX01012839">
    <property type="protein sequence ID" value="EQD37669.1"/>
    <property type="molecule type" value="Genomic_DNA"/>
</dbReference>
<gene>
    <name evidence="1" type="ORF">B1A_17459</name>
</gene>
<reference evidence="1" key="2">
    <citation type="journal article" date="2014" name="ISME J.">
        <title>Microbial stratification in low pH oxic and suboxic macroscopic growths along an acid mine drainage.</title>
        <authorList>
            <person name="Mendez-Garcia C."/>
            <person name="Mesa V."/>
            <person name="Sprenger R.R."/>
            <person name="Richter M."/>
            <person name="Diez M.S."/>
            <person name="Solano J."/>
            <person name="Bargiela R."/>
            <person name="Golyshina O.V."/>
            <person name="Manteca A."/>
            <person name="Ramos J.L."/>
            <person name="Gallego J.R."/>
            <person name="Llorente I."/>
            <person name="Martins Dos Santos V.A."/>
            <person name="Jensen O.N."/>
            <person name="Pelaez A.I."/>
            <person name="Sanchez J."/>
            <person name="Ferrer M."/>
        </authorList>
    </citation>
    <scope>NUCLEOTIDE SEQUENCE</scope>
</reference>
<proteinExistence type="predicted"/>